<dbReference type="AlphaFoldDB" id="A0A4Q7XB30"/>
<dbReference type="GO" id="GO:0046872">
    <property type="term" value="F:metal ion binding"/>
    <property type="evidence" value="ECO:0007669"/>
    <property type="project" value="UniProtKB-KW"/>
</dbReference>
<evidence type="ECO:0000256" key="3">
    <source>
        <dbReference type="ARBA" id="ARBA00022485"/>
    </source>
</evidence>
<keyword evidence="10 11" id="KW-0804">Transcription</keyword>
<dbReference type="InterPro" id="IPR003482">
    <property type="entry name" value="Whib"/>
</dbReference>
<dbReference type="InterPro" id="IPR034768">
    <property type="entry name" value="4FE4S_WBL"/>
</dbReference>
<sequence>MKVHEIPGQLELVFETPTLTLDQRAEISAYIVSGWQGMGECRSVADDSCFPEPGQATSAAVDRCGFCPVRRSCLASALANDEEFGVWGGTTEVQRDVIRTDIAAGVPIVDALDRSTLLPELLWRQAS</sequence>
<dbReference type="GO" id="GO:0051539">
    <property type="term" value="F:4 iron, 4 sulfur cluster binding"/>
    <property type="evidence" value="ECO:0007669"/>
    <property type="project" value="UniProtKB-UniRule"/>
</dbReference>
<keyword evidence="6 11" id="KW-0411">Iron-sulfur</keyword>
<comment type="similarity">
    <text evidence="2 11">Belongs to the WhiB family.</text>
</comment>
<dbReference type="PANTHER" id="PTHR38839">
    <property type="entry name" value="TRANSCRIPTIONAL REGULATOR WHID-RELATED"/>
    <property type="match status" value="1"/>
</dbReference>
<dbReference type="GO" id="GO:0045454">
    <property type="term" value="P:cell redox homeostasis"/>
    <property type="evidence" value="ECO:0007669"/>
    <property type="project" value="TreeGrafter"/>
</dbReference>
<accession>A0A4Q7XB30</accession>
<evidence type="ECO:0000313" key="13">
    <source>
        <dbReference type="EMBL" id="RZU20053.1"/>
    </source>
</evidence>
<evidence type="ECO:0000256" key="1">
    <source>
        <dbReference type="ARBA" id="ARBA00004496"/>
    </source>
</evidence>
<evidence type="ECO:0000256" key="2">
    <source>
        <dbReference type="ARBA" id="ARBA00006597"/>
    </source>
</evidence>
<comment type="PTM">
    <text evidence="11">The Fe-S cluster can be nitrosylated by nitric oxide (NO).</text>
</comment>
<comment type="cofactor">
    <cofactor evidence="11">
        <name>[4Fe-4S] cluster</name>
        <dbReference type="ChEBI" id="CHEBI:49883"/>
    </cofactor>
    <text evidence="11">Binds 1 [4Fe-4S] cluster per subunit. Following nitrosylation of the [4Fe-4S] cluster binds 1 [4Fe-8(NO)] cluster per subunit.</text>
</comment>
<feature type="binding site" evidence="11">
    <location>
        <position position="67"/>
    </location>
    <ligand>
        <name>[4Fe-4S] cluster</name>
        <dbReference type="ChEBI" id="CHEBI:49883"/>
    </ligand>
</feature>
<keyword evidence="8 11" id="KW-0238">DNA-binding</keyword>
<comment type="subcellular location">
    <subcellularLocation>
        <location evidence="1 11">Cytoplasm</location>
    </subcellularLocation>
</comment>
<evidence type="ECO:0000313" key="14">
    <source>
        <dbReference type="Proteomes" id="UP000292027"/>
    </source>
</evidence>
<evidence type="ECO:0000259" key="12">
    <source>
        <dbReference type="PROSITE" id="PS51674"/>
    </source>
</evidence>
<feature type="domain" description="4Fe-4S Wbl-type" evidence="12">
    <location>
        <begin position="40"/>
        <end position="97"/>
    </location>
</feature>
<proteinExistence type="inferred from homology"/>
<keyword evidence="4 11" id="KW-0479">Metal-binding</keyword>
<evidence type="ECO:0000256" key="4">
    <source>
        <dbReference type="ARBA" id="ARBA00022723"/>
    </source>
</evidence>
<evidence type="ECO:0000256" key="9">
    <source>
        <dbReference type="ARBA" id="ARBA00023157"/>
    </source>
</evidence>
<dbReference type="GO" id="GO:0035731">
    <property type="term" value="F:dinitrosyl-iron complex binding"/>
    <property type="evidence" value="ECO:0007669"/>
    <property type="project" value="UniProtKB-UniRule"/>
</dbReference>
<keyword evidence="11" id="KW-0963">Cytoplasm</keyword>
<dbReference type="GO" id="GO:0003677">
    <property type="term" value="F:DNA binding"/>
    <property type="evidence" value="ECO:0007669"/>
    <property type="project" value="UniProtKB-UniRule"/>
</dbReference>
<feature type="binding site" evidence="11">
    <location>
        <position position="64"/>
    </location>
    <ligand>
        <name>[4Fe-4S] cluster</name>
        <dbReference type="ChEBI" id="CHEBI:49883"/>
    </ligand>
</feature>
<dbReference type="GO" id="GO:0047134">
    <property type="term" value="F:protein-disulfide reductase [NAD(P)H] activity"/>
    <property type="evidence" value="ECO:0007669"/>
    <property type="project" value="TreeGrafter"/>
</dbReference>
<reference evidence="13 14" key="1">
    <citation type="journal article" date="2015" name="Stand. Genomic Sci.">
        <title>Genomic Encyclopedia of Bacterial and Archaeal Type Strains, Phase III: the genomes of soil and plant-associated and newly described type strains.</title>
        <authorList>
            <person name="Whitman W.B."/>
            <person name="Woyke T."/>
            <person name="Klenk H.P."/>
            <person name="Zhou Y."/>
            <person name="Lilburn T.G."/>
            <person name="Beck B.J."/>
            <person name="De Vos P."/>
            <person name="Vandamme P."/>
            <person name="Eisen J.A."/>
            <person name="Garrity G."/>
            <person name="Hugenholtz P."/>
            <person name="Kyrpides N.C."/>
        </authorList>
    </citation>
    <scope>NUCLEOTIDE SEQUENCE [LARGE SCALE GENOMIC DNA]</scope>
    <source>
        <strain evidence="13 14">VKM Ac-2540</strain>
    </source>
</reference>
<keyword evidence="7 11" id="KW-0805">Transcription regulation</keyword>
<dbReference type="PROSITE" id="PS51674">
    <property type="entry name" value="4FE4S_WBL"/>
    <property type="match status" value="1"/>
</dbReference>
<evidence type="ECO:0000256" key="8">
    <source>
        <dbReference type="ARBA" id="ARBA00023125"/>
    </source>
</evidence>
<comment type="caution">
    <text evidence="13">The sequence shown here is derived from an EMBL/GenBank/DDBJ whole genome shotgun (WGS) entry which is preliminary data.</text>
</comment>
<comment type="function">
    <text evidence="11">Acts as a transcriptional regulator. Probably redox-responsive. The apo- but not holo-form probably binds DNA.</text>
</comment>
<dbReference type="HAMAP" id="MF_01479">
    <property type="entry name" value="WhiB"/>
    <property type="match status" value="1"/>
</dbReference>
<keyword evidence="14" id="KW-1185">Reference proteome</keyword>
<keyword evidence="9 11" id="KW-1015">Disulfide bond</keyword>
<comment type="PTM">
    <text evidence="11">Upon Fe-S cluster removal intramolecular disulfide bonds are formed.</text>
</comment>
<dbReference type="GO" id="GO:0045892">
    <property type="term" value="P:negative regulation of DNA-templated transcription"/>
    <property type="evidence" value="ECO:0007669"/>
    <property type="project" value="TreeGrafter"/>
</dbReference>
<name>A0A4Q7XB30_9ACTN</name>
<dbReference type="RefSeq" id="WP_198681542.1">
    <property type="nucleotide sequence ID" value="NZ_SHKR01000011.1"/>
</dbReference>
<evidence type="ECO:0000256" key="7">
    <source>
        <dbReference type="ARBA" id="ARBA00023015"/>
    </source>
</evidence>
<evidence type="ECO:0000256" key="10">
    <source>
        <dbReference type="ARBA" id="ARBA00023163"/>
    </source>
</evidence>
<organism evidence="13 14">
    <name type="scientific">Kribbella rubisoli</name>
    <dbReference type="NCBI Taxonomy" id="3075929"/>
    <lineage>
        <taxon>Bacteria</taxon>
        <taxon>Bacillati</taxon>
        <taxon>Actinomycetota</taxon>
        <taxon>Actinomycetes</taxon>
        <taxon>Propionibacteriales</taxon>
        <taxon>Kribbellaceae</taxon>
        <taxon>Kribbella</taxon>
    </lineage>
</organism>
<keyword evidence="5 11" id="KW-0408">Iron</keyword>
<dbReference type="GO" id="GO:0005737">
    <property type="term" value="C:cytoplasm"/>
    <property type="evidence" value="ECO:0007669"/>
    <property type="project" value="UniProtKB-SubCell"/>
</dbReference>
<feature type="binding site" evidence="11">
    <location>
        <position position="73"/>
    </location>
    <ligand>
        <name>[4Fe-4S] cluster</name>
        <dbReference type="ChEBI" id="CHEBI:49883"/>
    </ligand>
</feature>
<dbReference type="Pfam" id="PF02467">
    <property type="entry name" value="Whib"/>
    <property type="match status" value="1"/>
</dbReference>
<feature type="binding site" evidence="11">
    <location>
        <position position="41"/>
    </location>
    <ligand>
        <name>[4Fe-4S] cluster</name>
        <dbReference type="ChEBI" id="CHEBI:49883"/>
    </ligand>
</feature>
<keyword evidence="3 11" id="KW-0004">4Fe-4S</keyword>
<evidence type="ECO:0000256" key="6">
    <source>
        <dbReference type="ARBA" id="ARBA00023014"/>
    </source>
</evidence>
<protein>
    <recommendedName>
        <fullName evidence="11">Transcriptional regulator WhiB</fullName>
    </recommendedName>
</protein>
<evidence type="ECO:0000256" key="5">
    <source>
        <dbReference type="ARBA" id="ARBA00023004"/>
    </source>
</evidence>
<dbReference type="Proteomes" id="UP000292027">
    <property type="component" value="Unassembled WGS sequence"/>
</dbReference>
<evidence type="ECO:0000256" key="11">
    <source>
        <dbReference type="HAMAP-Rule" id="MF_01479"/>
    </source>
</evidence>
<dbReference type="EMBL" id="SHKR01000011">
    <property type="protein sequence ID" value="RZU20053.1"/>
    <property type="molecule type" value="Genomic_DNA"/>
</dbReference>
<gene>
    <name evidence="11" type="primary">whiB</name>
    <name evidence="13" type="ORF">EV645_2274</name>
</gene>